<dbReference type="PANTHER" id="PTHR11918:SF45">
    <property type="entry name" value="THREONYLCARBAMOYLADENOSINE TRNA METHYLTHIOTRANSFERASE"/>
    <property type="match status" value="1"/>
</dbReference>
<dbReference type="InterPro" id="IPR007197">
    <property type="entry name" value="rSAM"/>
</dbReference>
<feature type="non-terminal residue" evidence="4">
    <location>
        <position position="1"/>
    </location>
</feature>
<dbReference type="Gene3D" id="3.80.30.20">
    <property type="entry name" value="tm_1862 like domain"/>
    <property type="match status" value="1"/>
</dbReference>
<organism evidence="4">
    <name type="scientific">marine metagenome</name>
    <dbReference type="NCBI Taxonomy" id="408172"/>
    <lineage>
        <taxon>unclassified sequences</taxon>
        <taxon>metagenomes</taxon>
        <taxon>ecological metagenomes</taxon>
    </lineage>
</organism>
<dbReference type="InterPro" id="IPR058240">
    <property type="entry name" value="rSAM_sf"/>
</dbReference>
<feature type="compositionally biased region" description="Basic and acidic residues" evidence="2">
    <location>
        <begin position="75"/>
        <end position="90"/>
    </location>
</feature>
<protein>
    <recommendedName>
        <fullName evidence="3">Radical SAM core domain-containing protein</fullName>
    </recommendedName>
</protein>
<gene>
    <name evidence="4" type="ORF">METZ01_LOCUS416716</name>
</gene>
<dbReference type="EMBL" id="UINC01163515">
    <property type="protein sequence ID" value="SVD63862.1"/>
    <property type="molecule type" value="Genomic_DNA"/>
</dbReference>
<feature type="region of interest" description="Disordered" evidence="2">
    <location>
        <begin position="75"/>
        <end position="94"/>
    </location>
</feature>
<keyword evidence="1" id="KW-0808">Transferase</keyword>
<evidence type="ECO:0000313" key="4">
    <source>
        <dbReference type="EMBL" id="SVD63862.1"/>
    </source>
</evidence>
<dbReference type="AlphaFoldDB" id="A0A382WYF7"/>
<sequence length="186" mass="21171">CDRTLTRMRRKYGMDEMISFFDRAANSVSNLCLGTDLMVGFPGESESDFEETCENFLTLPFAYCHTFTFSKREGTPAAKMKDQVPSEERRRRSAHLRGLSASKKMNFHEAQLGKEFQVLLENPKDGFYGGYTEHYVRVQVPQKPLGLENRMARIRMLTASPEFVEGSLLAYEEENSVVSVTEDANA</sequence>
<dbReference type="GO" id="GO:0035598">
    <property type="term" value="F:tRNA (N(6)-L-threonylcarbamoyladenosine(37)-C(2))-methylthiotransferase activity"/>
    <property type="evidence" value="ECO:0007669"/>
    <property type="project" value="TreeGrafter"/>
</dbReference>
<dbReference type="InterPro" id="IPR023404">
    <property type="entry name" value="rSAM_horseshoe"/>
</dbReference>
<feature type="domain" description="Radical SAM core" evidence="3">
    <location>
        <begin position="1"/>
        <end position="108"/>
    </location>
</feature>
<name>A0A382WYF7_9ZZZZ</name>
<evidence type="ECO:0000256" key="2">
    <source>
        <dbReference type="SAM" id="MobiDB-lite"/>
    </source>
</evidence>
<dbReference type="SUPFAM" id="SSF102114">
    <property type="entry name" value="Radical SAM enzymes"/>
    <property type="match status" value="1"/>
</dbReference>
<accession>A0A382WYF7</accession>
<evidence type="ECO:0000256" key="1">
    <source>
        <dbReference type="ARBA" id="ARBA00022679"/>
    </source>
</evidence>
<proteinExistence type="predicted"/>
<dbReference type="PANTHER" id="PTHR11918">
    <property type="entry name" value="RADICAL SAM PROTEINS"/>
    <property type="match status" value="1"/>
</dbReference>
<dbReference type="PROSITE" id="PS51918">
    <property type="entry name" value="RADICAL_SAM"/>
    <property type="match status" value="1"/>
</dbReference>
<reference evidence="4" key="1">
    <citation type="submission" date="2018-05" db="EMBL/GenBank/DDBJ databases">
        <authorList>
            <person name="Lanie J.A."/>
            <person name="Ng W.-L."/>
            <person name="Kazmierczak K.M."/>
            <person name="Andrzejewski T.M."/>
            <person name="Davidsen T.M."/>
            <person name="Wayne K.J."/>
            <person name="Tettelin H."/>
            <person name="Glass J.I."/>
            <person name="Rusch D."/>
            <person name="Podicherti R."/>
            <person name="Tsui H.-C.T."/>
            <person name="Winkler M.E."/>
        </authorList>
    </citation>
    <scope>NUCLEOTIDE SEQUENCE</scope>
</reference>
<dbReference type="GO" id="GO:0051536">
    <property type="term" value="F:iron-sulfur cluster binding"/>
    <property type="evidence" value="ECO:0007669"/>
    <property type="project" value="InterPro"/>
</dbReference>
<evidence type="ECO:0000259" key="3">
    <source>
        <dbReference type="PROSITE" id="PS51918"/>
    </source>
</evidence>